<dbReference type="SUPFAM" id="SSF55874">
    <property type="entry name" value="ATPase domain of HSP90 chaperone/DNA topoisomerase II/histidine kinase"/>
    <property type="match status" value="1"/>
</dbReference>
<dbReference type="Pfam" id="PF00512">
    <property type="entry name" value="HisKA"/>
    <property type="match status" value="1"/>
</dbReference>
<dbReference type="GO" id="GO:0005524">
    <property type="term" value="F:ATP binding"/>
    <property type="evidence" value="ECO:0007669"/>
    <property type="project" value="UniProtKB-KW"/>
</dbReference>
<dbReference type="CDD" id="cd00130">
    <property type="entry name" value="PAS"/>
    <property type="match status" value="2"/>
</dbReference>
<dbReference type="EMBL" id="PUIV01000030">
    <property type="protein sequence ID" value="PWB93037.1"/>
    <property type="molecule type" value="Genomic_DNA"/>
</dbReference>
<dbReference type="InterPro" id="IPR036097">
    <property type="entry name" value="HisK_dim/P_sf"/>
</dbReference>
<evidence type="ECO:0000256" key="3">
    <source>
        <dbReference type="ARBA" id="ARBA00022553"/>
    </source>
</evidence>
<keyword evidence="4" id="KW-0808">Transferase</keyword>
<dbReference type="PANTHER" id="PTHR43065:SF42">
    <property type="entry name" value="TWO-COMPONENT SENSOR PPRA"/>
    <property type="match status" value="1"/>
</dbReference>
<evidence type="ECO:0000313" key="13">
    <source>
        <dbReference type="Proteomes" id="UP000245137"/>
    </source>
</evidence>
<dbReference type="InterPro" id="IPR013767">
    <property type="entry name" value="PAS_fold"/>
</dbReference>
<dbReference type="InterPro" id="IPR001610">
    <property type="entry name" value="PAC"/>
</dbReference>
<dbReference type="SUPFAM" id="SSF47384">
    <property type="entry name" value="Homodimeric domain of signal transducing histidine kinase"/>
    <property type="match status" value="1"/>
</dbReference>
<keyword evidence="7" id="KW-0067">ATP-binding</keyword>
<dbReference type="InterPro" id="IPR003661">
    <property type="entry name" value="HisK_dim/P_dom"/>
</dbReference>
<dbReference type="EC" id="2.7.13.3" evidence="2"/>
<dbReference type="SMART" id="SM00388">
    <property type="entry name" value="HisKA"/>
    <property type="match status" value="1"/>
</dbReference>
<keyword evidence="13" id="KW-1185">Reference proteome</keyword>
<dbReference type="InterPro" id="IPR003594">
    <property type="entry name" value="HATPase_dom"/>
</dbReference>
<dbReference type="InterPro" id="IPR036890">
    <property type="entry name" value="HATPase_C_sf"/>
</dbReference>
<evidence type="ECO:0000313" key="12">
    <source>
        <dbReference type="EMBL" id="PWB93037.1"/>
    </source>
</evidence>
<name>A0A2U1SN47_METSR</name>
<proteinExistence type="predicted"/>
<dbReference type="InterPro" id="IPR005467">
    <property type="entry name" value="His_kinase_dom"/>
</dbReference>
<evidence type="ECO:0000256" key="4">
    <source>
        <dbReference type="ARBA" id="ARBA00022679"/>
    </source>
</evidence>
<dbReference type="PROSITE" id="PS50112">
    <property type="entry name" value="PAS"/>
    <property type="match status" value="2"/>
</dbReference>
<dbReference type="SMART" id="SM00086">
    <property type="entry name" value="PAC"/>
    <property type="match status" value="2"/>
</dbReference>
<dbReference type="PROSITE" id="PS50109">
    <property type="entry name" value="HIS_KIN"/>
    <property type="match status" value="1"/>
</dbReference>
<evidence type="ECO:0000256" key="8">
    <source>
        <dbReference type="ARBA" id="ARBA00023012"/>
    </source>
</evidence>
<evidence type="ECO:0000256" key="2">
    <source>
        <dbReference type="ARBA" id="ARBA00012438"/>
    </source>
</evidence>
<dbReference type="SMART" id="SM00387">
    <property type="entry name" value="HATPase_c"/>
    <property type="match status" value="1"/>
</dbReference>
<evidence type="ECO:0000256" key="7">
    <source>
        <dbReference type="ARBA" id="ARBA00022840"/>
    </source>
</evidence>
<feature type="domain" description="PAC" evidence="11">
    <location>
        <begin position="258"/>
        <end position="313"/>
    </location>
</feature>
<dbReference type="NCBIfam" id="TIGR00229">
    <property type="entry name" value="sensory_box"/>
    <property type="match status" value="2"/>
</dbReference>
<evidence type="ECO:0000256" key="1">
    <source>
        <dbReference type="ARBA" id="ARBA00000085"/>
    </source>
</evidence>
<dbReference type="GO" id="GO:0000155">
    <property type="term" value="F:phosphorelay sensor kinase activity"/>
    <property type="evidence" value="ECO:0007669"/>
    <property type="project" value="InterPro"/>
</dbReference>
<keyword evidence="8" id="KW-0902">Two-component regulatory system</keyword>
<dbReference type="PANTHER" id="PTHR43065">
    <property type="entry name" value="SENSOR HISTIDINE KINASE"/>
    <property type="match status" value="1"/>
</dbReference>
<keyword evidence="3" id="KW-0597">Phosphoprotein</keyword>
<dbReference type="Pfam" id="PF14417">
    <property type="entry name" value="MEDS"/>
    <property type="match status" value="1"/>
</dbReference>
<dbReference type="OrthoDB" id="9789238at2"/>
<reference evidence="12 13" key="1">
    <citation type="journal article" date="2018" name="Appl. Microbiol. Biotechnol.">
        <title>Co-cultivation of the strictly anaerobic methanogen Methanosarcina barkeri with aerobic methanotrophs in an oxygen-limited membrane bioreactor.</title>
        <authorList>
            <person name="In 't Zandt M.H."/>
            <person name="van den Bosch T.J.M."/>
            <person name="Rijkers R."/>
            <person name="van Kessel M.A.H.J."/>
            <person name="Jetten M.S.M."/>
            <person name="Welte C.U."/>
        </authorList>
    </citation>
    <scope>NUCLEOTIDE SEQUENCE [LARGE SCALE GENOMIC DNA]</scope>
    <source>
        <strain evidence="12 13">DSM 17706</strain>
    </source>
</reference>
<dbReference type="Pfam" id="PF00989">
    <property type="entry name" value="PAS"/>
    <property type="match status" value="2"/>
</dbReference>
<evidence type="ECO:0000256" key="6">
    <source>
        <dbReference type="ARBA" id="ARBA00022777"/>
    </source>
</evidence>
<dbReference type="CDD" id="cd00082">
    <property type="entry name" value="HisKA"/>
    <property type="match status" value="1"/>
</dbReference>
<evidence type="ECO:0000256" key="5">
    <source>
        <dbReference type="ARBA" id="ARBA00022741"/>
    </source>
</evidence>
<protein>
    <recommendedName>
        <fullName evidence="2">histidine kinase</fullName>
        <ecNumber evidence="2">2.7.13.3</ecNumber>
    </recommendedName>
</protein>
<evidence type="ECO:0000259" key="10">
    <source>
        <dbReference type="PROSITE" id="PS50112"/>
    </source>
</evidence>
<keyword evidence="6 12" id="KW-0418">Kinase</keyword>
<gene>
    <name evidence="12" type="ORF">C5689_15110</name>
</gene>
<dbReference type="Gene3D" id="3.30.450.20">
    <property type="entry name" value="PAS domain"/>
    <property type="match status" value="2"/>
</dbReference>
<evidence type="ECO:0000259" key="9">
    <source>
        <dbReference type="PROSITE" id="PS50109"/>
    </source>
</evidence>
<dbReference type="InterPro" id="IPR004358">
    <property type="entry name" value="Sig_transdc_His_kin-like_C"/>
</dbReference>
<dbReference type="AlphaFoldDB" id="A0A2U1SN47"/>
<sequence>MPWGTHFCQFYEDVDDLLDIVAPYFAAGIGANERCLWIAAPPLTVAAAKARLATLVPDLEADIARGRIDIVSSDEWYLRTGKIDCDRVLNDWRATHDAALRDGFDGLRACGNSFEFDPSHWPLFMAYENGLGDLHGSFRMITLCAYSLRLIGAPEIVEVIARHEFALIRRGGRWETIKSLDYERARKALRQSEEHFRLLAEGAPSSAIFSLDRQGLIVAWSEAAERITGWSRDEILGRRLSILHSADTQEELSALAERGVVKRIEPRRRRDGSIFPAEELIAPLRDDSDNLYGYAVMISDLSEKSRAERERRASEARLRAIVEGAVDAIVIIDGDGVIHAVNSAATRLFGYAAAEAIGRSVDMLFPEPFHDPRFATLGADGAAPAEAEPERIGRRKDGSLFPLELSVSEAAHDGERLLALFLRDLTDRRRAEAQMRKLRSDRLDLMAQMAASVAHEINQPLSAIATYLSAARRVLRRNAEAASDLDPILDSAVAQVTRAAQIISQLRGFVTRAEPDKTLQRLHDIIRDVCASTDMARSNVKVTTTLDLDAADDAVIVDRAQIRQALINLKRNALEAMQGAEKRELVISTRLIEGGMIRTDIIDTGAGLADDLLNVLFEPFTTTKMHGLGVGLPVSRAIVEAHYGKLWAEQNPGGGARLSFTLPLADERSEEPAEVV</sequence>
<comment type="caution">
    <text evidence="12">The sequence shown here is derived from an EMBL/GenBank/DDBJ whole genome shotgun (WGS) entry which is preliminary data.</text>
</comment>
<dbReference type="InterPro" id="IPR000700">
    <property type="entry name" value="PAS-assoc_C"/>
</dbReference>
<feature type="domain" description="Histidine kinase" evidence="9">
    <location>
        <begin position="452"/>
        <end position="666"/>
    </location>
</feature>
<dbReference type="InterPro" id="IPR035965">
    <property type="entry name" value="PAS-like_dom_sf"/>
</dbReference>
<feature type="domain" description="PAS" evidence="10">
    <location>
        <begin position="192"/>
        <end position="247"/>
    </location>
</feature>
<dbReference type="Gene3D" id="1.10.287.130">
    <property type="match status" value="1"/>
</dbReference>
<dbReference type="InterPro" id="IPR025847">
    <property type="entry name" value="MEDS_domain"/>
</dbReference>
<dbReference type="SUPFAM" id="SSF55785">
    <property type="entry name" value="PYP-like sensor domain (PAS domain)"/>
    <property type="match status" value="2"/>
</dbReference>
<accession>A0A2U1SN47</accession>
<feature type="domain" description="PAS" evidence="10">
    <location>
        <begin position="314"/>
        <end position="367"/>
    </location>
</feature>
<dbReference type="PRINTS" id="PR00344">
    <property type="entry name" value="BCTRLSENSOR"/>
</dbReference>
<feature type="domain" description="PAC" evidence="11">
    <location>
        <begin position="385"/>
        <end position="437"/>
    </location>
</feature>
<dbReference type="Gene3D" id="3.30.565.10">
    <property type="entry name" value="Histidine kinase-like ATPase, C-terminal domain"/>
    <property type="match status" value="1"/>
</dbReference>
<keyword evidence="5" id="KW-0547">Nucleotide-binding</keyword>
<dbReference type="SMART" id="SM00091">
    <property type="entry name" value="PAS"/>
    <property type="match status" value="2"/>
</dbReference>
<comment type="catalytic activity">
    <reaction evidence="1">
        <text>ATP + protein L-histidine = ADP + protein N-phospho-L-histidine.</text>
        <dbReference type="EC" id="2.7.13.3"/>
    </reaction>
</comment>
<dbReference type="Proteomes" id="UP000245137">
    <property type="component" value="Unassembled WGS sequence"/>
</dbReference>
<evidence type="ECO:0000259" key="11">
    <source>
        <dbReference type="PROSITE" id="PS50113"/>
    </source>
</evidence>
<dbReference type="PROSITE" id="PS50113">
    <property type="entry name" value="PAC"/>
    <property type="match status" value="2"/>
</dbReference>
<dbReference type="InterPro" id="IPR000014">
    <property type="entry name" value="PAS"/>
</dbReference>
<organism evidence="12 13">
    <name type="scientific">Methylosinus sporium</name>
    <dbReference type="NCBI Taxonomy" id="428"/>
    <lineage>
        <taxon>Bacteria</taxon>
        <taxon>Pseudomonadati</taxon>
        <taxon>Pseudomonadota</taxon>
        <taxon>Alphaproteobacteria</taxon>
        <taxon>Hyphomicrobiales</taxon>
        <taxon>Methylocystaceae</taxon>
        <taxon>Methylosinus</taxon>
    </lineage>
</organism>
<dbReference type="Pfam" id="PF02518">
    <property type="entry name" value="HATPase_c"/>
    <property type="match status" value="1"/>
</dbReference>
<dbReference type="GO" id="GO:0006355">
    <property type="term" value="P:regulation of DNA-templated transcription"/>
    <property type="evidence" value="ECO:0007669"/>
    <property type="project" value="InterPro"/>
</dbReference>